<sequence>MIINDILLKLQQKNYHKVTVNVDGIYLYYTVILEQAYVILLYNMNQGNEFTKEQCENITDQVMSQFGKKNFEQIHILNLLCTNNTEKVKNIPSVLENCWIVDTKERKLILFEHQNSSFLDMRTMIEEILKPIIIEPYKYEYTGEDREIYKKDTYTTPINNNEGRSHNTNNYGGQSQRNYSRRNYFTICNTLIILINVIIFFYLEMNGSTMDTDYMLNNGAMFWPYVVTYEEYHRLFTYMFLHFGFRHLANNMIILIFIGDNLERAAGKIRYLLIYLGSGVIAGVASMGYNMIQNNNVVAVGASGAIFGVVGSMLYIVLVNRGRLEDISTGQLIIFAILSIYSGFSSQEIDNVAHIAGFIAGLLIAALIYRKPKKREVY</sequence>
<protein>
    <submittedName>
        <fullName evidence="9">Rhomboid protease GluP</fullName>
    </submittedName>
</protein>
<accession>A0A3N1XA77</accession>
<evidence type="ECO:0000256" key="5">
    <source>
        <dbReference type="ARBA" id="ARBA00022989"/>
    </source>
</evidence>
<feature type="transmembrane region" description="Helical" evidence="7">
    <location>
        <begin position="298"/>
        <end position="318"/>
    </location>
</feature>
<keyword evidence="4" id="KW-0378">Hydrolase</keyword>
<keyword evidence="9" id="KW-0645">Protease</keyword>
<dbReference type="InterPro" id="IPR050925">
    <property type="entry name" value="Rhomboid_protease_S54"/>
</dbReference>
<evidence type="ECO:0000256" key="4">
    <source>
        <dbReference type="ARBA" id="ARBA00022801"/>
    </source>
</evidence>
<dbReference type="GO" id="GO:0006508">
    <property type="term" value="P:proteolysis"/>
    <property type="evidence" value="ECO:0007669"/>
    <property type="project" value="UniProtKB-KW"/>
</dbReference>
<dbReference type="RefSeq" id="WP_243115399.1">
    <property type="nucleotide sequence ID" value="NZ_RJVG01000013.1"/>
</dbReference>
<dbReference type="Proteomes" id="UP000273083">
    <property type="component" value="Unassembled WGS sequence"/>
</dbReference>
<feature type="transmembrane region" description="Helical" evidence="7">
    <location>
        <begin position="235"/>
        <end position="259"/>
    </location>
</feature>
<feature type="domain" description="Peptidase S54 rhomboid" evidence="8">
    <location>
        <begin position="230"/>
        <end position="370"/>
    </location>
</feature>
<feature type="transmembrane region" description="Helical" evidence="7">
    <location>
        <begin position="352"/>
        <end position="369"/>
    </location>
</feature>
<dbReference type="PANTHER" id="PTHR43731">
    <property type="entry name" value="RHOMBOID PROTEASE"/>
    <property type="match status" value="1"/>
</dbReference>
<dbReference type="GO" id="GO:0004252">
    <property type="term" value="F:serine-type endopeptidase activity"/>
    <property type="evidence" value="ECO:0007669"/>
    <property type="project" value="InterPro"/>
</dbReference>
<dbReference type="AlphaFoldDB" id="A0A3N1XA77"/>
<dbReference type="Pfam" id="PF01694">
    <property type="entry name" value="Rhomboid"/>
    <property type="match status" value="1"/>
</dbReference>
<reference evidence="9 10" key="1">
    <citation type="submission" date="2018-11" db="EMBL/GenBank/DDBJ databases">
        <title>Genomic Encyclopedia of Type Strains, Phase IV (KMG-IV): sequencing the most valuable type-strain genomes for metagenomic binning, comparative biology and taxonomic classification.</title>
        <authorList>
            <person name="Goeker M."/>
        </authorList>
    </citation>
    <scope>NUCLEOTIDE SEQUENCE [LARGE SCALE GENOMIC DNA]</scope>
    <source>
        <strain evidence="9 10">DSM 26537</strain>
    </source>
</reference>
<evidence type="ECO:0000256" key="2">
    <source>
        <dbReference type="ARBA" id="ARBA00009045"/>
    </source>
</evidence>
<keyword evidence="6 7" id="KW-0472">Membrane</keyword>
<comment type="subcellular location">
    <subcellularLocation>
        <location evidence="1">Membrane</location>
        <topology evidence="1">Multi-pass membrane protein</topology>
    </subcellularLocation>
</comment>
<comment type="caution">
    <text evidence="9">The sequence shown here is derived from an EMBL/GenBank/DDBJ whole genome shotgun (WGS) entry which is preliminary data.</text>
</comment>
<feature type="transmembrane region" description="Helical" evidence="7">
    <location>
        <begin position="184"/>
        <end position="203"/>
    </location>
</feature>
<gene>
    <name evidence="9" type="ORF">EDD66_11361</name>
</gene>
<organism evidence="9 10">
    <name type="scientific">Mobilisporobacter senegalensis</name>
    <dbReference type="NCBI Taxonomy" id="1329262"/>
    <lineage>
        <taxon>Bacteria</taxon>
        <taxon>Bacillati</taxon>
        <taxon>Bacillota</taxon>
        <taxon>Clostridia</taxon>
        <taxon>Lachnospirales</taxon>
        <taxon>Lachnospiraceae</taxon>
        <taxon>Mobilisporobacter</taxon>
    </lineage>
</organism>
<dbReference type="InterPro" id="IPR022764">
    <property type="entry name" value="Peptidase_S54_rhomboid_dom"/>
</dbReference>
<evidence type="ECO:0000256" key="3">
    <source>
        <dbReference type="ARBA" id="ARBA00022692"/>
    </source>
</evidence>
<feature type="transmembrane region" description="Helical" evidence="7">
    <location>
        <begin position="25"/>
        <end position="42"/>
    </location>
</feature>
<evidence type="ECO:0000313" key="10">
    <source>
        <dbReference type="Proteomes" id="UP000273083"/>
    </source>
</evidence>
<feature type="transmembrane region" description="Helical" evidence="7">
    <location>
        <begin position="330"/>
        <end position="346"/>
    </location>
</feature>
<keyword evidence="5 7" id="KW-1133">Transmembrane helix</keyword>
<dbReference type="InterPro" id="IPR035952">
    <property type="entry name" value="Rhomboid-like_sf"/>
</dbReference>
<dbReference type="PANTHER" id="PTHR43731:SF14">
    <property type="entry name" value="PRESENILIN-ASSOCIATED RHOMBOID-LIKE PROTEIN, MITOCHONDRIAL"/>
    <property type="match status" value="1"/>
</dbReference>
<feature type="transmembrane region" description="Helical" evidence="7">
    <location>
        <begin position="271"/>
        <end position="292"/>
    </location>
</feature>
<proteinExistence type="inferred from homology"/>
<name>A0A3N1XA77_9FIRM</name>
<evidence type="ECO:0000313" key="9">
    <source>
        <dbReference type="EMBL" id="ROR23666.1"/>
    </source>
</evidence>
<evidence type="ECO:0000256" key="6">
    <source>
        <dbReference type="ARBA" id="ARBA00023136"/>
    </source>
</evidence>
<dbReference type="Gene3D" id="1.20.1540.10">
    <property type="entry name" value="Rhomboid-like"/>
    <property type="match status" value="1"/>
</dbReference>
<dbReference type="EMBL" id="RJVG01000013">
    <property type="protein sequence ID" value="ROR23666.1"/>
    <property type="molecule type" value="Genomic_DNA"/>
</dbReference>
<dbReference type="GO" id="GO:0016020">
    <property type="term" value="C:membrane"/>
    <property type="evidence" value="ECO:0007669"/>
    <property type="project" value="UniProtKB-SubCell"/>
</dbReference>
<comment type="similarity">
    <text evidence="2">Belongs to the peptidase S54 family.</text>
</comment>
<keyword evidence="10" id="KW-1185">Reference proteome</keyword>
<keyword evidence="3 7" id="KW-0812">Transmembrane</keyword>
<dbReference type="SUPFAM" id="SSF144091">
    <property type="entry name" value="Rhomboid-like"/>
    <property type="match status" value="1"/>
</dbReference>
<evidence type="ECO:0000256" key="7">
    <source>
        <dbReference type="SAM" id="Phobius"/>
    </source>
</evidence>
<evidence type="ECO:0000256" key="1">
    <source>
        <dbReference type="ARBA" id="ARBA00004141"/>
    </source>
</evidence>
<evidence type="ECO:0000259" key="8">
    <source>
        <dbReference type="Pfam" id="PF01694"/>
    </source>
</evidence>